<sequence length="317" mass="35162">MQAEMCNEPRLLETLGVFKHLVSSMRSIQTLPGMNILDTRLAYDLFGQTFTYGPHCQSLRRVWITADGHEACVLSSNESHEAAHRLELEPTNMRAFSSTLIDRACQLIGLLIHTSPDRGRDEIFVSTEIEHVEMTLSNLHDSVSFRSYASFELSGVHGRESTTAVGQVFTFDQQQGLVAVFRGVRMRRMKQCVVEHLVRQASGMPASTKHASSKPAPGREPEETLATPVLMPKGDEGSSNDQMRGTISAVFRTTLGIDHIPMDRKLAELGLDSLTGVEIGVKLERLVPNHQLPGEFLVQPDTTLATLFDFLTSPLVY</sequence>
<accession>A0A0C3EJE7</accession>
<evidence type="ECO:0000313" key="5">
    <source>
        <dbReference type="EMBL" id="KIM72755.1"/>
    </source>
</evidence>
<organism evidence="5 6">
    <name type="scientific">Piloderma croceum (strain F 1598)</name>
    <dbReference type="NCBI Taxonomy" id="765440"/>
    <lineage>
        <taxon>Eukaryota</taxon>
        <taxon>Fungi</taxon>
        <taxon>Dikarya</taxon>
        <taxon>Basidiomycota</taxon>
        <taxon>Agaricomycotina</taxon>
        <taxon>Agaricomycetes</taxon>
        <taxon>Agaricomycetidae</taxon>
        <taxon>Atheliales</taxon>
        <taxon>Atheliaceae</taxon>
        <taxon>Piloderma</taxon>
    </lineage>
</organism>
<dbReference type="Pfam" id="PF00550">
    <property type="entry name" value="PP-binding"/>
    <property type="match status" value="1"/>
</dbReference>
<feature type="domain" description="Carrier" evidence="4">
    <location>
        <begin position="238"/>
        <end position="315"/>
    </location>
</feature>
<dbReference type="Gene3D" id="1.10.1200.10">
    <property type="entry name" value="ACP-like"/>
    <property type="match status" value="1"/>
</dbReference>
<dbReference type="InParanoid" id="A0A0C3EJE7"/>
<dbReference type="OrthoDB" id="329835at2759"/>
<dbReference type="Gene3D" id="3.10.129.110">
    <property type="entry name" value="Polyketide synthase dehydratase"/>
    <property type="match status" value="1"/>
</dbReference>
<dbReference type="STRING" id="765440.A0A0C3EJE7"/>
<dbReference type="AlphaFoldDB" id="A0A0C3EJE7"/>
<keyword evidence="6" id="KW-1185">Reference proteome</keyword>
<protein>
    <recommendedName>
        <fullName evidence="4">Carrier domain-containing protein</fullName>
    </recommendedName>
</protein>
<keyword evidence="2" id="KW-0597">Phosphoprotein</keyword>
<gene>
    <name evidence="5" type="ORF">PILCRDRAFT_15818</name>
</gene>
<dbReference type="InterPro" id="IPR036736">
    <property type="entry name" value="ACP-like_sf"/>
</dbReference>
<dbReference type="PROSITE" id="PS00012">
    <property type="entry name" value="PHOSPHOPANTETHEINE"/>
    <property type="match status" value="1"/>
</dbReference>
<evidence type="ECO:0000256" key="2">
    <source>
        <dbReference type="ARBA" id="ARBA00022553"/>
    </source>
</evidence>
<dbReference type="InterPro" id="IPR009081">
    <property type="entry name" value="PP-bd_ACP"/>
</dbReference>
<keyword evidence="1" id="KW-0596">Phosphopantetheine</keyword>
<dbReference type="InterPro" id="IPR049551">
    <property type="entry name" value="PKS_DH_C"/>
</dbReference>
<name>A0A0C3EJE7_PILCF</name>
<reference evidence="6" key="2">
    <citation type="submission" date="2015-01" db="EMBL/GenBank/DDBJ databases">
        <title>Evolutionary Origins and Diversification of the Mycorrhizal Mutualists.</title>
        <authorList>
            <consortium name="DOE Joint Genome Institute"/>
            <consortium name="Mycorrhizal Genomics Consortium"/>
            <person name="Kohler A."/>
            <person name="Kuo A."/>
            <person name="Nagy L.G."/>
            <person name="Floudas D."/>
            <person name="Copeland A."/>
            <person name="Barry K.W."/>
            <person name="Cichocki N."/>
            <person name="Veneault-Fourrey C."/>
            <person name="LaButti K."/>
            <person name="Lindquist E.A."/>
            <person name="Lipzen A."/>
            <person name="Lundell T."/>
            <person name="Morin E."/>
            <person name="Murat C."/>
            <person name="Riley R."/>
            <person name="Ohm R."/>
            <person name="Sun H."/>
            <person name="Tunlid A."/>
            <person name="Henrissat B."/>
            <person name="Grigoriev I.V."/>
            <person name="Hibbett D.S."/>
            <person name="Martin F."/>
        </authorList>
    </citation>
    <scope>NUCLEOTIDE SEQUENCE [LARGE SCALE GENOMIC DNA]</scope>
    <source>
        <strain evidence="6">F 1598</strain>
    </source>
</reference>
<dbReference type="Proteomes" id="UP000054166">
    <property type="component" value="Unassembled WGS sequence"/>
</dbReference>
<evidence type="ECO:0000256" key="3">
    <source>
        <dbReference type="SAM" id="MobiDB-lite"/>
    </source>
</evidence>
<feature type="region of interest" description="Disordered" evidence="3">
    <location>
        <begin position="203"/>
        <end position="242"/>
    </location>
</feature>
<reference evidence="5 6" key="1">
    <citation type="submission" date="2014-04" db="EMBL/GenBank/DDBJ databases">
        <authorList>
            <consortium name="DOE Joint Genome Institute"/>
            <person name="Kuo A."/>
            <person name="Tarkka M."/>
            <person name="Buscot F."/>
            <person name="Kohler A."/>
            <person name="Nagy L.G."/>
            <person name="Floudas D."/>
            <person name="Copeland A."/>
            <person name="Barry K.W."/>
            <person name="Cichocki N."/>
            <person name="Veneault-Fourrey C."/>
            <person name="LaButti K."/>
            <person name="Lindquist E.A."/>
            <person name="Lipzen A."/>
            <person name="Lundell T."/>
            <person name="Morin E."/>
            <person name="Murat C."/>
            <person name="Sun H."/>
            <person name="Tunlid A."/>
            <person name="Henrissat B."/>
            <person name="Grigoriev I.V."/>
            <person name="Hibbett D.S."/>
            <person name="Martin F."/>
            <person name="Nordberg H.P."/>
            <person name="Cantor M.N."/>
            <person name="Hua S.X."/>
        </authorList>
    </citation>
    <scope>NUCLEOTIDE SEQUENCE [LARGE SCALE GENOMIC DNA]</scope>
    <source>
        <strain evidence="5 6">F 1598</strain>
    </source>
</reference>
<proteinExistence type="predicted"/>
<evidence type="ECO:0000256" key="1">
    <source>
        <dbReference type="ARBA" id="ARBA00022450"/>
    </source>
</evidence>
<dbReference type="InterPro" id="IPR006162">
    <property type="entry name" value="Ppantetheine_attach_site"/>
</dbReference>
<dbReference type="EMBL" id="KN833108">
    <property type="protein sequence ID" value="KIM72755.1"/>
    <property type="molecule type" value="Genomic_DNA"/>
</dbReference>
<evidence type="ECO:0000313" key="6">
    <source>
        <dbReference type="Proteomes" id="UP000054166"/>
    </source>
</evidence>
<evidence type="ECO:0000259" key="4">
    <source>
        <dbReference type="PROSITE" id="PS50075"/>
    </source>
</evidence>
<dbReference type="InterPro" id="IPR042104">
    <property type="entry name" value="PKS_dehydratase_sf"/>
</dbReference>
<dbReference type="HOGENOM" id="CLU_877479_0_0_1"/>
<dbReference type="Pfam" id="PF14765">
    <property type="entry name" value="PS-DH"/>
    <property type="match status" value="1"/>
</dbReference>
<dbReference type="SUPFAM" id="SSF47336">
    <property type="entry name" value="ACP-like"/>
    <property type="match status" value="1"/>
</dbReference>
<dbReference type="PROSITE" id="PS50075">
    <property type="entry name" value="CARRIER"/>
    <property type="match status" value="1"/>
</dbReference>